<reference evidence="2" key="1">
    <citation type="submission" date="2020-05" db="UniProtKB">
        <authorList>
            <consortium name="EnsemblMetazoa"/>
        </authorList>
    </citation>
    <scope>IDENTIFICATION</scope>
    <source>
        <strain evidence="2">SANGQUA</strain>
    </source>
</reference>
<evidence type="ECO:0008006" key="4">
    <source>
        <dbReference type="Google" id="ProtNLM"/>
    </source>
</evidence>
<sequence>MYQNEPSYTVASEGNKCRSSRGDHLDSVGTNPPAMEHSGHVNGKSARHSSGSTVGPNGREYWGKLPEPGPHGHGGSSSNGGSQHGSQPPSPTGGRKDKTGSSPGQSRRSTPSSKSGSSRAKSAAGVPQSFGYIKRANGVDPHQQHQQHQQQQQQGQNLLQGGRTAHVSAVPRSSKLKVSGGTQTTTADFQAKVQQHPQYRSFSLTGPGAAQLSQSVKERFGSGTHSLPKPGLDMHVFQHRMSNRASAKLTDGSLSDTQTYAEVKPDYGSYAMWLKHSNTASSRLSEGDTTLDAIAHGTAPSSAVVAAGSVTGSPGPATRPHKLLHHTRGETQQPHLHQQSATMNSPRLNRSNSIRSTKSEKMYPSMLSRGPDVEIEPYYCLPVGTVVHPGNGGMVPWSQPTSPTPPTRGFGGLLSPTHAGNSAGSRLTYPKKNDDVHGSQASLLSGGSSLYGSTEERQAGEVRRLKRELADARDQVMSLSSQLSTNSRIGNG</sequence>
<dbReference type="GO" id="GO:0022008">
    <property type="term" value="P:neurogenesis"/>
    <property type="evidence" value="ECO:0007669"/>
    <property type="project" value="InterPro"/>
</dbReference>
<protein>
    <recommendedName>
        <fullName evidence="4">Protein sickie</fullName>
    </recommendedName>
</protein>
<feature type="compositionally biased region" description="Low complexity" evidence="1">
    <location>
        <begin position="438"/>
        <end position="453"/>
    </location>
</feature>
<dbReference type="PANTHER" id="PTHR12784">
    <property type="entry name" value="STEERIN"/>
    <property type="match status" value="1"/>
</dbReference>
<feature type="region of interest" description="Disordered" evidence="1">
    <location>
        <begin position="331"/>
        <end position="354"/>
    </location>
</feature>
<dbReference type="STRING" id="34691.A0A182XIM9"/>
<evidence type="ECO:0000313" key="3">
    <source>
        <dbReference type="Proteomes" id="UP000076407"/>
    </source>
</evidence>
<proteinExistence type="predicted"/>
<accession>A0A182XIM9</accession>
<dbReference type="PANTHER" id="PTHR12784:SF28">
    <property type="entry name" value="PROTEIN SICKIE"/>
    <property type="match status" value="1"/>
</dbReference>
<feature type="compositionally biased region" description="Basic and acidic residues" evidence="1">
    <location>
        <begin position="454"/>
        <end position="465"/>
    </location>
</feature>
<dbReference type="InterPro" id="IPR039041">
    <property type="entry name" value="Nav/unc-53"/>
</dbReference>
<feature type="compositionally biased region" description="Low complexity" evidence="1">
    <location>
        <begin position="106"/>
        <end position="125"/>
    </location>
</feature>
<keyword evidence="3" id="KW-1185">Reference proteome</keyword>
<dbReference type="AlphaFoldDB" id="A0A182XIM9"/>
<dbReference type="VEuPathDB" id="VectorBase:AQUA009711"/>
<feature type="region of interest" description="Disordered" evidence="1">
    <location>
        <begin position="473"/>
        <end position="492"/>
    </location>
</feature>
<dbReference type="Proteomes" id="UP000076407">
    <property type="component" value="Unassembled WGS sequence"/>
</dbReference>
<feature type="compositionally biased region" description="Low complexity" evidence="1">
    <location>
        <begin position="144"/>
        <end position="162"/>
    </location>
</feature>
<feature type="compositionally biased region" description="Polar residues" evidence="1">
    <location>
        <begin position="1"/>
        <end position="12"/>
    </location>
</feature>
<feature type="region of interest" description="Disordered" evidence="1">
    <location>
        <begin position="1"/>
        <end position="183"/>
    </location>
</feature>
<feature type="compositionally biased region" description="Polar residues" evidence="1">
    <location>
        <begin position="477"/>
        <end position="492"/>
    </location>
</feature>
<dbReference type="EnsemblMetazoa" id="AQUA009711-RA">
    <property type="protein sequence ID" value="AQUA009711-PA"/>
    <property type="gene ID" value="AQUA009711"/>
</dbReference>
<evidence type="ECO:0000313" key="2">
    <source>
        <dbReference type="EnsemblMetazoa" id="AQUA009711-PA"/>
    </source>
</evidence>
<name>A0A182XIM9_ANOQN</name>
<feature type="region of interest" description="Disordered" evidence="1">
    <location>
        <begin position="415"/>
        <end position="465"/>
    </location>
</feature>
<organism evidence="2 3">
    <name type="scientific">Anopheles quadriannulatus</name>
    <name type="common">Mosquito</name>
    <dbReference type="NCBI Taxonomy" id="34691"/>
    <lineage>
        <taxon>Eukaryota</taxon>
        <taxon>Metazoa</taxon>
        <taxon>Ecdysozoa</taxon>
        <taxon>Arthropoda</taxon>
        <taxon>Hexapoda</taxon>
        <taxon>Insecta</taxon>
        <taxon>Pterygota</taxon>
        <taxon>Neoptera</taxon>
        <taxon>Endopterygota</taxon>
        <taxon>Diptera</taxon>
        <taxon>Nematocera</taxon>
        <taxon>Culicoidea</taxon>
        <taxon>Culicidae</taxon>
        <taxon>Anophelinae</taxon>
        <taxon>Anopheles</taxon>
    </lineage>
</organism>
<evidence type="ECO:0000256" key="1">
    <source>
        <dbReference type="SAM" id="MobiDB-lite"/>
    </source>
</evidence>